<keyword evidence="2" id="KW-1185">Reference proteome</keyword>
<name>A0ACD0WL20_CLALS</name>
<evidence type="ECO:0000313" key="1">
    <source>
        <dbReference type="EMBL" id="QFZ28182.1"/>
    </source>
</evidence>
<sequence length="233" mass="25793">MIGRMVVLVAVVAQSSMSYCLRCLRCLQSSVFTDVFSLHSCLLANFCCPLSSPSSVVIAISAQSSRNVIHQPLSYCVVYFAVSASPFYSARAAAFFPAACHAPPVSLFSILHSPFPSPPCSPVVACTFFPPAASSPTFPWPFSPRPQFLHSLSHSRPKRHRPRSHTSPRRKACRPLFLFRIWRLPAWTGSIFSCSRVRLRCSTFIGGRSGSLRHHRSHHTQTQKNTHAGARIP</sequence>
<evidence type="ECO:0000313" key="2">
    <source>
        <dbReference type="Proteomes" id="UP000326582"/>
    </source>
</evidence>
<gene>
    <name evidence="1" type="ORF">EJF14_40213</name>
</gene>
<accession>A0ACD0WL20</accession>
<dbReference type="EMBL" id="CP038487">
    <property type="protein sequence ID" value="QFZ28182.1"/>
    <property type="molecule type" value="Genomic_DNA"/>
</dbReference>
<organism evidence="1 2">
    <name type="scientific">Clavispora lusitaniae</name>
    <name type="common">Candida lusitaniae</name>
    <dbReference type="NCBI Taxonomy" id="36911"/>
    <lineage>
        <taxon>Eukaryota</taxon>
        <taxon>Fungi</taxon>
        <taxon>Dikarya</taxon>
        <taxon>Ascomycota</taxon>
        <taxon>Saccharomycotina</taxon>
        <taxon>Pichiomycetes</taxon>
        <taxon>Metschnikowiaceae</taxon>
        <taxon>Clavispora</taxon>
    </lineage>
</organism>
<reference evidence="2" key="1">
    <citation type="journal article" date="2019" name="MBio">
        <title>Comparative genomics for the elucidation of multidrug resistance (MDR) in Candida lusitaniae.</title>
        <authorList>
            <person name="Kannan A."/>
            <person name="Asner S.A."/>
            <person name="Trachsel E."/>
            <person name="Kelly S."/>
            <person name="Parker J."/>
            <person name="Sanglard D."/>
        </authorList>
    </citation>
    <scope>NUCLEOTIDE SEQUENCE [LARGE SCALE GENOMIC DNA]</scope>
    <source>
        <strain evidence="2">P1</strain>
    </source>
</reference>
<proteinExistence type="predicted"/>
<protein>
    <submittedName>
        <fullName evidence="1">Uncharacterized protein</fullName>
    </submittedName>
</protein>
<dbReference type="Proteomes" id="UP000326582">
    <property type="component" value="Chromosome 4"/>
</dbReference>